<proteinExistence type="predicted"/>
<protein>
    <submittedName>
        <fullName evidence="2">Uncharacterized protein</fullName>
    </submittedName>
</protein>
<dbReference type="Proteomes" id="UP000214720">
    <property type="component" value="Unassembled WGS sequence"/>
</dbReference>
<feature type="region of interest" description="Disordered" evidence="1">
    <location>
        <begin position="1"/>
        <end position="58"/>
    </location>
</feature>
<comment type="caution">
    <text evidence="2">The sequence shown here is derived from an EMBL/GenBank/DDBJ whole genome shotgun (WGS) entry which is preliminary data.</text>
</comment>
<gene>
    <name evidence="2" type="ORF">BSU04_30465</name>
</gene>
<reference evidence="3" key="1">
    <citation type="submission" date="2017-01" db="EMBL/GenBank/DDBJ databases">
        <title>Genome Analysis of Deinococcus marmoris KOPRI26562.</title>
        <authorList>
            <person name="Kim J.H."/>
            <person name="Oh H.-M."/>
        </authorList>
    </citation>
    <scope>NUCLEOTIDE SEQUENCE [LARGE SCALE GENOMIC DNA]</scope>
    <source>
        <strain evidence="3">PAMC 26633</strain>
    </source>
</reference>
<dbReference type="EMBL" id="MTHB01000206">
    <property type="protein sequence ID" value="OXC74612.1"/>
    <property type="molecule type" value="Genomic_DNA"/>
</dbReference>
<sequence>MSPTFPNCDGSGNNVRSTTEHIMSKSQDAKKTEKKVAVKSPKEKKEAKKVKKEASKRQ</sequence>
<evidence type="ECO:0000256" key="1">
    <source>
        <dbReference type="SAM" id="MobiDB-lite"/>
    </source>
</evidence>
<dbReference type="AlphaFoldDB" id="A0A226WTV3"/>
<accession>A0A226WTV3</accession>
<feature type="compositionally biased region" description="Polar residues" evidence="1">
    <location>
        <begin position="1"/>
        <end position="17"/>
    </location>
</feature>
<evidence type="ECO:0000313" key="2">
    <source>
        <dbReference type="EMBL" id="OXC74612.1"/>
    </source>
</evidence>
<name>A0A226WTV3_CABSO</name>
<evidence type="ECO:0000313" key="3">
    <source>
        <dbReference type="Proteomes" id="UP000214720"/>
    </source>
</evidence>
<organism evidence="2 3">
    <name type="scientific">Caballeronia sordidicola</name>
    <name type="common">Burkholderia sordidicola</name>
    <dbReference type="NCBI Taxonomy" id="196367"/>
    <lineage>
        <taxon>Bacteria</taxon>
        <taxon>Pseudomonadati</taxon>
        <taxon>Pseudomonadota</taxon>
        <taxon>Betaproteobacteria</taxon>
        <taxon>Burkholderiales</taxon>
        <taxon>Burkholderiaceae</taxon>
        <taxon>Caballeronia</taxon>
    </lineage>
</organism>
<feature type="compositionally biased region" description="Basic and acidic residues" evidence="1">
    <location>
        <begin position="18"/>
        <end position="58"/>
    </location>
</feature>